<feature type="domain" description="HTH tetR-type" evidence="5">
    <location>
        <begin position="20"/>
        <end position="80"/>
    </location>
</feature>
<evidence type="ECO:0000313" key="7">
    <source>
        <dbReference type="Proteomes" id="UP000244978"/>
    </source>
</evidence>
<dbReference type="AlphaFoldDB" id="A0A2U1SZB4"/>
<dbReference type="GO" id="GO:0000976">
    <property type="term" value="F:transcription cis-regulatory region binding"/>
    <property type="evidence" value="ECO:0007669"/>
    <property type="project" value="TreeGrafter"/>
</dbReference>
<dbReference type="FunFam" id="1.10.10.60:FF:000141">
    <property type="entry name" value="TetR family transcriptional regulator"/>
    <property type="match status" value="1"/>
</dbReference>
<dbReference type="PANTHER" id="PTHR30055">
    <property type="entry name" value="HTH-TYPE TRANSCRIPTIONAL REGULATOR RUTR"/>
    <property type="match status" value="1"/>
</dbReference>
<evidence type="ECO:0000256" key="2">
    <source>
        <dbReference type="ARBA" id="ARBA00023125"/>
    </source>
</evidence>
<dbReference type="PROSITE" id="PS01081">
    <property type="entry name" value="HTH_TETR_1"/>
    <property type="match status" value="1"/>
</dbReference>
<evidence type="ECO:0000256" key="4">
    <source>
        <dbReference type="PROSITE-ProRule" id="PRU00335"/>
    </source>
</evidence>
<keyword evidence="3" id="KW-0804">Transcription</keyword>
<evidence type="ECO:0000256" key="1">
    <source>
        <dbReference type="ARBA" id="ARBA00023015"/>
    </source>
</evidence>
<evidence type="ECO:0000259" key="5">
    <source>
        <dbReference type="PROSITE" id="PS50977"/>
    </source>
</evidence>
<dbReference type="InterPro" id="IPR041490">
    <property type="entry name" value="KstR2_TetR_C"/>
</dbReference>
<dbReference type="InterPro" id="IPR036271">
    <property type="entry name" value="Tet_transcr_reg_TetR-rel_C_sf"/>
</dbReference>
<dbReference type="PROSITE" id="PS50977">
    <property type="entry name" value="HTH_TETR_2"/>
    <property type="match status" value="1"/>
</dbReference>
<dbReference type="Gene3D" id="1.10.10.60">
    <property type="entry name" value="Homeodomain-like"/>
    <property type="match status" value="1"/>
</dbReference>
<feature type="DNA-binding region" description="H-T-H motif" evidence="4">
    <location>
        <begin position="43"/>
        <end position="62"/>
    </location>
</feature>
<dbReference type="InterPro" id="IPR050109">
    <property type="entry name" value="HTH-type_TetR-like_transc_reg"/>
</dbReference>
<gene>
    <name evidence="6" type="ORF">DF220_03205</name>
</gene>
<comment type="caution">
    <text evidence="6">The sequence shown here is derived from an EMBL/GenBank/DDBJ whole genome shotgun (WGS) entry which is preliminary data.</text>
</comment>
<sequence length="203" mass="21730">MTAQTPDPPADGSSRTRAKADRRTALLEAAARLFAENGFAQVSLEELGAAVGVSGPAVYRHFASKQAVLAALLIGVSESLLAGGRAVIAQQAPAAVTLRALIDFHVDFAVRDPDVIRVHDRDLHSLSDDSRHTVRELQRRYSELWVDVAAELRTETRQELRVRVQAIFGLINSTPHTASGIAGDSLRALLSDMALAASLSASQ</sequence>
<dbReference type="Pfam" id="PF00440">
    <property type="entry name" value="TetR_N"/>
    <property type="match status" value="1"/>
</dbReference>
<reference evidence="7" key="1">
    <citation type="submission" date="2018-04" db="EMBL/GenBank/DDBJ databases">
        <authorList>
            <person name="Liu S."/>
            <person name="Wang Z."/>
            <person name="Li J."/>
        </authorList>
    </citation>
    <scope>NUCLEOTIDE SEQUENCE [LARGE SCALE GENOMIC DNA]</scope>
    <source>
        <strain evidence="7">S1194</strain>
    </source>
</reference>
<dbReference type="Gene3D" id="1.10.357.10">
    <property type="entry name" value="Tetracycline Repressor, domain 2"/>
    <property type="match status" value="1"/>
</dbReference>
<dbReference type="Proteomes" id="UP000244978">
    <property type="component" value="Unassembled WGS sequence"/>
</dbReference>
<organism evidence="6 7">
    <name type="scientific">Homoserinimonas hongtaonis</name>
    <dbReference type="NCBI Taxonomy" id="2079791"/>
    <lineage>
        <taxon>Bacteria</taxon>
        <taxon>Bacillati</taxon>
        <taxon>Actinomycetota</taxon>
        <taxon>Actinomycetes</taxon>
        <taxon>Micrococcales</taxon>
        <taxon>Microbacteriaceae</taxon>
        <taxon>Homoserinimonas</taxon>
    </lineage>
</organism>
<dbReference type="SUPFAM" id="SSF46689">
    <property type="entry name" value="Homeodomain-like"/>
    <property type="match status" value="1"/>
</dbReference>
<dbReference type="GO" id="GO:0045892">
    <property type="term" value="P:negative regulation of DNA-templated transcription"/>
    <property type="evidence" value="ECO:0007669"/>
    <property type="project" value="UniProtKB-ARBA"/>
</dbReference>
<accession>A0A2U1SZB4</accession>
<evidence type="ECO:0000256" key="3">
    <source>
        <dbReference type="ARBA" id="ARBA00023163"/>
    </source>
</evidence>
<dbReference type="SUPFAM" id="SSF48498">
    <property type="entry name" value="Tetracyclin repressor-like, C-terminal domain"/>
    <property type="match status" value="1"/>
</dbReference>
<dbReference type="PANTHER" id="PTHR30055:SF237">
    <property type="entry name" value="TRANSCRIPTIONAL REPRESSOR MCE3R"/>
    <property type="match status" value="1"/>
</dbReference>
<dbReference type="InterPro" id="IPR009057">
    <property type="entry name" value="Homeodomain-like_sf"/>
</dbReference>
<protein>
    <submittedName>
        <fullName evidence="6">TetR family transcriptional regulator</fullName>
    </submittedName>
</protein>
<dbReference type="PRINTS" id="PR00455">
    <property type="entry name" value="HTHTETR"/>
</dbReference>
<keyword evidence="7" id="KW-1185">Reference proteome</keyword>
<keyword evidence="2 4" id="KW-0238">DNA-binding</keyword>
<dbReference type="RefSeq" id="WP_108996973.1">
    <property type="nucleotide sequence ID" value="NZ_QEEX01000001.1"/>
</dbReference>
<dbReference type="InterPro" id="IPR023772">
    <property type="entry name" value="DNA-bd_HTH_TetR-type_CS"/>
</dbReference>
<name>A0A2U1SZB4_9MICO</name>
<dbReference type="InterPro" id="IPR001647">
    <property type="entry name" value="HTH_TetR"/>
</dbReference>
<keyword evidence="1" id="KW-0805">Transcription regulation</keyword>
<evidence type="ECO:0000313" key="6">
    <source>
        <dbReference type="EMBL" id="PWB96952.1"/>
    </source>
</evidence>
<proteinExistence type="predicted"/>
<dbReference type="Pfam" id="PF17932">
    <property type="entry name" value="TetR_C_24"/>
    <property type="match status" value="1"/>
</dbReference>
<dbReference type="GO" id="GO:0003700">
    <property type="term" value="F:DNA-binding transcription factor activity"/>
    <property type="evidence" value="ECO:0007669"/>
    <property type="project" value="TreeGrafter"/>
</dbReference>
<dbReference type="EMBL" id="QEEX01000001">
    <property type="protein sequence ID" value="PWB96952.1"/>
    <property type="molecule type" value="Genomic_DNA"/>
</dbReference>